<comment type="similarity">
    <text evidence="5">Belongs to the CheB family.</text>
</comment>
<dbReference type="CDD" id="cd16432">
    <property type="entry name" value="CheB_Rec"/>
    <property type="match status" value="1"/>
</dbReference>
<dbReference type="Gene3D" id="3.40.50.180">
    <property type="entry name" value="Methylesterase CheB, C-terminal domain"/>
    <property type="match status" value="1"/>
</dbReference>
<evidence type="ECO:0000256" key="6">
    <source>
        <dbReference type="PROSITE-ProRule" id="PRU00050"/>
    </source>
</evidence>
<name>A0A285IYD2_9RHOB</name>
<feature type="active site" evidence="5 6">
    <location>
        <position position="196"/>
    </location>
</feature>
<dbReference type="EMBL" id="PGTD01000023">
    <property type="protein sequence ID" value="PJE25756.1"/>
    <property type="molecule type" value="Genomic_DNA"/>
</dbReference>
<evidence type="ECO:0000256" key="7">
    <source>
        <dbReference type="PROSITE-ProRule" id="PRU00169"/>
    </source>
</evidence>
<keyword evidence="2 5" id="KW-0145">Chemotaxis</keyword>
<accession>A0A285IYD2</accession>
<dbReference type="PROSITE" id="PS50110">
    <property type="entry name" value="RESPONSE_REGULATORY"/>
    <property type="match status" value="1"/>
</dbReference>
<evidence type="ECO:0000313" key="13">
    <source>
        <dbReference type="Proteomes" id="UP000231702"/>
    </source>
</evidence>
<feature type="modified residue" description="4-aspartylphosphate" evidence="5 7">
    <location>
        <position position="62"/>
    </location>
</feature>
<dbReference type="GO" id="GO:0005737">
    <property type="term" value="C:cytoplasm"/>
    <property type="evidence" value="ECO:0007669"/>
    <property type="project" value="UniProtKB-SubCell"/>
</dbReference>
<dbReference type="HAMAP" id="MF_00099">
    <property type="entry name" value="CheB_chemtxs"/>
    <property type="match status" value="1"/>
</dbReference>
<comment type="subcellular location">
    <subcellularLocation>
        <location evidence="5">Cytoplasm</location>
    </subcellularLocation>
</comment>
<evidence type="ECO:0000256" key="2">
    <source>
        <dbReference type="ARBA" id="ARBA00022500"/>
    </source>
</evidence>
<dbReference type="CDD" id="cd17541">
    <property type="entry name" value="REC_CheB-like"/>
    <property type="match status" value="1"/>
</dbReference>
<dbReference type="InterPro" id="IPR000673">
    <property type="entry name" value="Sig_transdc_resp-reg_Me-estase"/>
</dbReference>
<evidence type="ECO:0000256" key="3">
    <source>
        <dbReference type="ARBA" id="ARBA00022801"/>
    </source>
</evidence>
<dbReference type="Pfam" id="PF00072">
    <property type="entry name" value="Response_reg"/>
    <property type="match status" value="1"/>
</dbReference>
<sequence>MNLSSPQDKTRVLIVDDQPSVQSLIRHALSTDPTIEVVGVANDAYMAREMIKKLDPDVLTLDVEMPRMSGLDFLERLMRLRPMPVVMFSSVTQQGSENAVRALSLGAVDVLPKPVSGVTADGLEKLVSRVKTAKRFKRGTDATQVPDRDEHAPQAEFGRWNGKIVLVGASTGGVAAVETVLRRMPRNTPPIVISQHMPESFLVSFARRLDDILPQIVQLAMDGTTLEQGHIYLAPGGNEHTGIRRAGRGYQIMGIAAPKRNGHIPSVDELFLSAVDVAENVVSVLLTGIGKDGASGMKALKERGAYCIGQDEATSVVYGMPRAAAELGVLDEQLPLDRVAQSICASCDSRRS</sequence>
<organism evidence="11 12">
    <name type="scientific">Pseudooceanicola antarcticus</name>
    <dbReference type="NCBI Taxonomy" id="1247613"/>
    <lineage>
        <taxon>Bacteria</taxon>
        <taxon>Pseudomonadati</taxon>
        <taxon>Pseudomonadota</taxon>
        <taxon>Alphaproteobacteria</taxon>
        <taxon>Rhodobacterales</taxon>
        <taxon>Paracoccaceae</taxon>
        <taxon>Pseudooceanicola</taxon>
    </lineage>
</organism>
<evidence type="ECO:0000259" key="9">
    <source>
        <dbReference type="PROSITE" id="PS50122"/>
    </source>
</evidence>
<comment type="catalytic activity">
    <reaction evidence="5">
        <text>L-glutaminyl-[protein] + H2O = L-glutamyl-[protein] + NH4(+)</text>
        <dbReference type="Rhea" id="RHEA:16441"/>
        <dbReference type="Rhea" id="RHEA-COMP:10207"/>
        <dbReference type="Rhea" id="RHEA-COMP:10208"/>
        <dbReference type="ChEBI" id="CHEBI:15377"/>
        <dbReference type="ChEBI" id="CHEBI:28938"/>
        <dbReference type="ChEBI" id="CHEBI:29973"/>
        <dbReference type="ChEBI" id="CHEBI:30011"/>
        <dbReference type="EC" id="3.5.1.44"/>
    </reaction>
</comment>
<protein>
    <recommendedName>
        <fullName evidence="5">Protein-glutamate methylesterase/protein-glutamine glutaminase</fullName>
        <ecNumber evidence="5">3.1.1.61</ecNumber>
        <ecNumber evidence="5">3.5.1.44</ecNumber>
    </recommendedName>
</protein>
<dbReference type="Pfam" id="PF01339">
    <property type="entry name" value="CheB_methylest"/>
    <property type="match status" value="1"/>
</dbReference>
<dbReference type="EMBL" id="OBEA01000004">
    <property type="protein sequence ID" value="SNY52978.1"/>
    <property type="molecule type" value="Genomic_DNA"/>
</dbReference>
<dbReference type="InterPro" id="IPR035909">
    <property type="entry name" value="CheB_C"/>
</dbReference>
<dbReference type="PROSITE" id="PS50122">
    <property type="entry name" value="CHEB"/>
    <property type="match status" value="1"/>
</dbReference>
<dbReference type="SUPFAM" id="SSF52172">
    <property type="entry name" value="CheY-like"/>
    <property type="match status" value="1"/>
</dbReference>
<dbReference type="EC" id="3.1.1.61" evidence="5"/>
<dbReference type="GO" id="GO:0006935">
    <property type="term" value="P:chemotaxis"/>
    <property type="evidence" value="ECO:0007669"/>
    <property type="project" value="UniProtKB-UniRule"/>
</dbReference>
<dbReference type="GO" id="GO:0000156">
    <property type="term" value="F:phosphorelay response regulator activity"/>
    <property type="evidence" value="ECO:0007669"/>
    <property type="project" value="InterPro"/>
</dbReference>
<dbReference type="Gene3D" id="3.40.50.2300">
    <property type="match status" value="1"/>
</dbReference>
<gene>
    <name evidence="5" type="primary">cheB</name>
    <name evidence="10" type="ORF">CVM39_18805</name>
    <name evidence="11" type="ORF">SAMN06297129_2456</name>
</gene>
<feature type="domain" description="Response regulatory" evidence="8">
    <location>
        <begin position="11"/>
        <end position="128"/>
    </location>
</feature>
<dbReference type="RefSeq" id="WP_097146189.1">
    <property type="nucleotide sequence ID" value="NZ_OBEA01000004.1"/>
</dbReference>
<comment type="domain">
    <text evidence="5">Contains a C-terminal catalytic domain, and an N-terminal region which modulates catalytic activity.</text>
</comment>
<keyword evidence="3 5" id="KW-0378">Hydrolase</keyword>
<dbReference type="PANTHER" id="PTHR42872">
    <property type="entry name" value="PROTEIN-GLUTAMATE METHYLESTERASE/PROTEIN-GLUTAMINE GLUTAMINASE"/>
    <property type="match status" value="1"/>
</dbReference>
<feature type="active site" evidence="5 6">
    <location>
        <position position="170"/>
    </location>
</feature>
<comment type="function">
    <text evidence="5">Involved in chemotaxis. Part of a chemotaxis signal transduction system that modulates chemotaxis in response to various stimuli. Catalyzes the demethylation of specific methylglutamate residues introduced into the chemoreceptors (methyl-accepting chemotaxis proteins or MCP) by CheR. Also mediates the irreversible deamidation of specific glutamine residues to glutamic acid.</text>
</comment>
<dbReference type="InterPro" id="IPR008248">
    <property type="entry name" value="CheB-like"/>
</dbReference>
<dbReference type="PIRSF" id="PIRSF000876">
    <property type="entry name" value="RR_chemtxs_CheB"/>
    <property type="match status" value="1"/>
</dbReference>
<evidence type="ECO:0000256" key="4">
    <source>
        <dbReference type="ARBA" id="ARBA00048267"/>
    </source>
</evidence>
<evidence type="ECO:0000313" key="10">
    <source>
        <dbReference type="EMBL" id="PJE25756.1"/>
    </source>
</evidence>
<reference evidence="11 12" key="1">
    <citation type="submission" date="2017-09" db="EMBL/GenBank/DDBJ databases">
        <authorList>
            <person name="Ehlers B."/>
            <person name="Leendertz F.H."/>
        </authorList>
    </citation>
    <scope>NUCLEOTIDE SEQUENCE [LARGE SCALE GENOMIC DNA]</scope>
    <source>
        <strain evidence="11 12">CGMCC 1.12662</strain>
    </source>
</reference>
<dbReference type="Proteomes" id="UP000231702">
    <property type="component" value="Unassembled WGS sequence"/>
</dbReference>
<dbReference type="Proteomes" id="UP000231655">
    <property type="component" value="Unassembled WGS sequence"/>
</dbReference>
<evidence type="ECO:0000256" key="1">
    <source>
        <dbReference type="ARBA" id="ARBA00022490"/>
    </source>
</evidence>
<keyword evidence="13" id="KW-1185">Reference proteome</keyword>
<evidence type="ECO:0000259" key="8">
    <source>
        <dbReference type="PROSITE" id="PS50110"/>
    </source>
</evidence>
<dbReference type="NCBIfam" id="NF001965">
    <property type="entry name" value="PRK00742.1"/>
    <property type="match status" value="1"/>
</dbReference>
<evidence type="ECO:0000313" key="11">
    <source>
        <dbReference type="EMBL" id="SNY52978.1"/>
    </source>
</evidence>
<dbReference type="InterPro" id="IPR011006">
    <property type="entry name" value="CheY-like_superfamily"/>
</dbReference>
<dbReference type="OrthoDB" id="9793421at2"/>
<dbReference type="AlphaFoldDB" id="A0A285IYD2"/>
<dbReference type="SUPFAM" id="SSF52738">
    <property type="entry name" value="Methylesterase CheB, C-terminal domain"/>
    <property type="match status" value="1"/>
</dbReference>
<feature type="active site" evidence="5 6">
    <location>
        <position position="292"/>
    </location>
</feature>
<dbReference type="SMART" id="SM00448">
    <property type="entry name" value="REC"/>
    <property type="match status" value="1"/>
</dbReference>
<dbReference type="InterPro" id="IPR001789">
    <property type="entry name" value="Sig_transdc_resp-reg_receiver"/>
</dbReference>
<evidence type="ECO:0000256" key="5">
    <source>
        <dbReference type="HAMAP-Rule" id="MF_00099"/>
    </source>
</evidence>
<dbReference type="EC" id="3.5.1.44" evidence="5"/>
<comment type="catalytic activity">
    <reaction evidence="4 5">
        <text>[protein]-L-glutamate 5-O-methyl ester + H2O = L-glutamyl-[protein] + methanol + H(+)</text>
        <dbReference type="Rhea" id="RHEA:23236"/>
        <dbReference type="Rhea" id="RHEA-COMP:10208"/>
        <dbReference type="Rhea" id="RHEA-COMP:10311"/>
        <dbReference type="ChEBI" id="CHEBI:15377"/>
        <dbReference type="ChEBI" id="CHEBI:15378"/>
        <dbReference type="ChEBI" id="CHEBI:17790"/>
        <dbReference type="ChEBI" id="CHEBI:29973"/>
        <dbReference type="ChEBI" id="CHEBI:82795"/>
        <dbReference type="EC" id="3.1.1.61"/>
    </reaction>
</comment>
<dbReference type="PANTHER" id="PTHR42872:SF6">
    <property type="entry name" value="PROTEIN-GLUTAMATE METHYLESTERASE_PROTEIN-GLUTAMINE GLUTAMINASE"/>
    <property type="match status" value="1"/>
</dbReference>
<dbReference type="GO" id="GO:0008984">
    <property type="term" value="F:protein-glutamate methylesterase activity"/>
    <property type="evidence" value="ECO:0007669"/>
    <property type="project" value="UniProtKB-UniRule"/>
</dbReference>
<reference evidence="10 13" key="2">
    <citation type="journal article" date="2018" name="Int. J. Syst. Evol. Microbiol.">
        <title>Pseudooceanicola lipolyticus sp. nov., a marine alphaproteobacterium, reclassification of Oceanicola flagellatus as Pseudooceanicola flagellatus comb. nov. and emended description of the genus Pseudooceanicola.</title>
        <authorList>
            <person name="Huang M.-M."/>
            <person name="Guo L.-L."/>
            <person name="Wu Y.-H."/>
            <person name="Lai Q.-L."/>
            <person name="Shao Z.-Z."/>
            <person name="Wang C.-S."/>
            <person name="Wu M."/>
            <person name="Xu X.-W."/>
        </authorList>
    </citation>
    <scope>NUCLEOTIDE SEQUENCE [LARGE SCALE GENOMIC DNA]</scope>
    <source>
        <strain evidence="10 13">Ar-45</strain>
    </source>
</reference>
<feature type="domain" description="CheB-type methylesterase" evidence="9">
    <location>
        <begin position="163"/>
        <end position="350"/>
    </location>
</feature>
<comment type="PTM">
    <text evidence="5">Phosphorylated by CheA. Phosphorylation of the N-terminal regulatory domain activates the methylesterase activity.</text>
</comment>
<dbReference type="GO" id="GO:0050568">
    <property type="term" value="F:protein-glutamine glutaminase activity"/>
    <property type="evidence" value="ECO:0007669"/>
    <property type="project" value="UniProtKB-UniRule"/>
</dbReference>
<evidence type="ECO:0000313" key="12">
    <source>
        <dbReference type="Proteomes" id="UP000231655"/>
    </source>
</evidence>
<proteinExistence type="inferred from homology"/>
<keyword evidence="1 5" id="KW-0963">Cytoplasm</keyword>
<keyword evidence="5 7" id="KW-0597">Phosphoprotein</keyword>